<dbReference type="PANTHER" id="PTHR33169:SF14">
    <property type="entry name" value="TRANSCRIPTIONAL REGULATOR RV3488"/>
    <property type="match status" value="1"/>
</dbReference>
<dbReference type="RefSeq" id="WP_190548617.1">
    <property type="nucleotide sequence ID" value="NZ_CAWPNO010000050.1"/>
</dbReference>
<reference evidence="2 3" key="1">
    <citation type="journal article" date="2020" name="ISME J.">
        <title>Comparative genomics reveals insights into cyanobacterial evolution and habitat adaptation.</title>
        <authorList>
            <person name="Chen M.Y."/>
            <person name="Teng W.K."/>
            <person name="Zhao L."/>
            <person name="Hu C.X."/>
            <person name="Zhou Y.K."/>
            <person name="Han B.P."/>
            <person name="Song L.R."/>
            <person name="Shu W.S."/>
        </authorList>
    </citation>
    <scope>NUCLEOTIDE SEQUENCE [LARGE SCALE GENOMIC DNA]</scope>
    <source>
        <strain evidence="2 3">FACHB-288</strain>
    </source>
</reference>
<evidence type="ECO:0000313" key="2">
    <source>
        <dbReference type="EMBL" id="MBD2196573.1"/>
    </source>
</evidence>
<sequence length="101" mass="11797">MDGREFYSSLIRLHILHHAVKEPIFGLGIIEELARHGYKLSAGTLYPMLHDMERKGYLYSVEERIGRQNRRLYQATDLGKVTLETAKEKVRELFGELFEES</sequence>
<dbReference type="InterPro" id="IPR052509">
    <property type="entry name" value="Metal_resp_DNA-bind_regulator"/>
</dbReference>
<protein>
    <submittedName>
        <fullName evidence="2">Helix-turn-helix transcriptional regulator</fullName>
    </submittedName>
</protein>
<dbReference type="InterPro" id="IPR036390">
    <property type="entry name" value="WH_DNA-bd_sf"/>
</dbReference>
<comment type="caution">
    <text evidence="2">The sequence shown here is derived from an EMBL/GenBank/DDBJ whole genome shotgun (WGS) entry which is preliminary data.</text>
</comment>
<evidence type="ECO:0000313" key="3">
    <source>
        <dbReference type="Proteomes" id="UP000658514"/>
    </source>
</evidence>
<dbReference type="PANTHER" id="PTHR33169">
    <property type="entry name" value="PADR-FAMILY TRANSCRIPTIONAL REGULATOR"/>
    <property type="match status" value="1"/>
</dbReference>
<proteinExistence type="predicted"/>
<keyword evidence="3" id="KW-1185">Reference proteome</keyword>
<dbReference type="EMBL" id="JACJQH010000019">
    <property type="protein sequence ID" value="MBD2196573.1"/>
    <property type="molecule type" value="Genomic_DNA"/>
</dbReference>
<name>A0ABR8A9M2_9CYAN</name>
<dbReference type="Gene3D" id="1.10.10.10">
    <property type="entry name" value="Winged helix-like DNA-binding domain superfamily/Winged helix DNA-binding domain"/>
    <property type="match status" value="1"/>
</dbReference>
<evidence type="ECO:0000259" key="1">
    <source>
        <dbReference type="Pfam" id="PF03551"/>
    </source>
</evidence>
<dbReference type="Pfam" id="PF03551">
    <property type="entry name" value="PadR"/>
    <property type="match status" value="1"/>
</dbReference>
<organism evidence="2 3">
    <name type="scientific">Calothrix parietina FACHB-288</name>
    <dbReference type="NCBI Taxonomy" id="2692896"/>
    <lineage>
        <taxon>Bacteria</taxon>
        <taxon>Bacillati</taxon>
        <taxon>Cyanobacteriota</taxon>
        <taxon>Cyanophyceae</taxon>
        <taxon>Nostocales</taxon>
        <taxon>Calotrichaceae</taxon>
        <taxon>Calothrix</taxon>
    </lineage>
</organism>
<accession>A0ABR8A9M2</accession>
<feature type="domain" description="Transcription regulator PadR N-terminal" evidence="1">
    <location>
        <begin position="15"/>
        <end position="84"/>
    </location>
</feature>
<dbReference type="Proteomes" id="UP000658514">
    <property type="component" value="Unassembled WGS sequence"/>
</dbReference>
<dbReference type="SUPFAM" id="SSF46785">
    <property type="entry name" value="Winged helix' DNA-binding domain"/>
    <property type="match status" value="1"/>
</dbReference>
<gene>
    <name evidence="2" type="ORF">H6G24_13865</name>
</gene>
<dbReference type="InterPro" id="IPR036388">
    <property type="entry name" value="WH-like_DNA-bd_sf"/>
</dbReference>
<dbReference type="InterPro" id="IPR005149">
    <property type="entry name" value="Tscrpt_reg_PadR_N"/>
</dbReference>